<reference evidence="2 3" key="1">
    <citation type="submission" date="2020-08" db="EMBL/GenBank/DDBJ databases">
        <title>Genomic Encyclopedia of Type Strains, Phase IV (KMG-IV): sequencing the most valuable type-strain genomes for metagenomic binning, comparative biology and taxonomic classification.</title>
        <authorList>
            <person name="Goeker M."/>
        </authorList>
    </citation>
    <scope>NUCLEOTIDE SEQUENCE [LARGE SCALE GENOMIC DNA]</scope>
    <source>
        <strain evidence="2 3">DSM 11099</strain>
    </source>
</reference>
<proteinExistence type="predicted"/>
<keyword evidence="1" id="KW-0812">Transmembrane</keyword>
<dbReference type="Proteomes" id="UP000533306">
    <property type="component" value="Unassembled WGS sequence"/>
</dbReference>
<keyword evidence="1" id="KW-0472">Membrane</keyword>
<evidence type="ECO:0000256" key="1">
    <source>
        <dbReference type="SAM" id="Phobius"/>
    </source>
</evidence>
<accession>A0A7W9S028</accession>
<dbReference type="RefSeq" id="WP_183824751.1">
    <property type="nucleotide sequence ID" value="NZ_JACHEU010000001.1"/>
</dbReference>
<dbReference type="EMBL" id="JACHEU010000001">
    <property type="protein sequence ID" value="MBB6010874.1"/>
    <property type="molecule type" value="Genomic_DNA"/>
</dbReference>
<gene>
    <name evidence="2" type="ORF">HNR59_000219</name>
</gene>
<dbReference type="AlphaFoldDB" id="A0A7W9S028"/>
<comment type="caution">
    <text evidence="2">The sequence shown here is derived from an EMBL/GenBank/DDBJ whole genome shotgun (WGS) entry which is preliminary data.</text>
</comment>
<keyword evidence="1" id="KW-1133">Transmembrane helix</keyword>
<evidence type="ECO:0000313" key="2">
    <source>
        <dbReference type="EMBL" id="MBB6010874.1"/>
    </source>
</evidence>
<name>A0A7W9S028_9HYPH</name>
<protein>
    <submittedName>
        <fullName evidence="2">Uncharacterized protein</fullName>
    </submittedName>
</protein>
<keyword evidence="3" id="KW-1185">Reference proteome</keyword>
<feature type="transmembrane region" description="Helical" evidence="1">
    <location>
        <begin position="61"/>
        <end position="82"/>
    </location>
</feature>
<evidence type="ECO:0000313" key="3">
    <source>
        <dbReference type="Proteomes" id="UP000533306"/>
    </source>
</evidence>
<sequence length="85" mass="9357">MAADRNDRREQESRRILKGIASEAGPGESSLAARVSKRAHDHLTAVDADQSDRIETWGTRIGRVLGMVIMIGLAVWLFRLLVSNG</sequence>
<organism evidence="2 3">
    <name type="scientific">Aquamicrobium lusatiense</name>
    <dbReference type="NCBI Taxonomy" id="89772"/>
    <lineage>
        <taxon>Bacteria</taxon>
        <taxon>Pseudomonadati</taxon>
        <taxon>Pseudomonadota</taxon>
        <taxon>Alphaproteobacteria</taxon>
        <taxon>Hyphomicrobiales</taxon>
        <taxon>Phyllobacteriaceae</taxon>
        <taxon>Aquamicrobium</taxon>
    </lineage>
</organism>